<evidence type="ECO:0000313" key="1">
    <source>
        <dbReference type="EMBL" id="GGK71566.1"/>
    </source>
</evidence>
<dbReference type="PANTHER" id="PTHR34704:SF1">
    <property type="entry name" value="ATPASE"/>
    <property type="match status" value="1"/>
</dbReference>
<dbReference type="EMBL" id="BMQD01000010">
    <property type="protein sequence ID" value="GGK71566.1"/>
    <property type="molecule type" value="Genomic_DNA"/>
</dbReference>
<evidence type="ECO:0000313" key="2">
    <source>
        <dbReference type="Proteomes" id="UP000627984"/>
    </source>
</evidence>
<organism evidence="1 2">
    <name type="scientific">Planomonospora parontospora</name>
    <dbReference type="NCBI Taxonomy" id="58119"/>
    <lineage>
        <taxon>Bacteria</taxon>
        <taxon>Bacillati</taxon>
        <taxon>Actinomycetota</taxon>
        <taxon>Actinomycetes</taxon>
        <taxon>Streptosporangiales</taxon>
        <taxon>Streptosporangiaceae</taxon>
        <taxon>Planomonospora</taxon>
    </lineage>
</organism>
<dbReference type="InterPro" id="IPR027417">
    <property type="entry name" value="P-loop_NTPase"/>
</dbReference>
<dbReference type="Proteomes" id="UP000627984">
    <property type="component" value="Unassembled WGS sequence"/>
</dbReference>
<dbReference type="SUPFAM" id="SSF52540">
    <property type="entry name" value="P-loop containing nucleoside triphosphate hydrolases"/>
    <property type="match status" value="1"/>
</dbReference>
<name>A0AA37F582_9ACTN</name>
<gene>
    <name evidence="1" type="ORF">GCM10010126_33810</name>
</gene>
<dbReference type="RefSeq" id="WP_191895614.1">
    <property type="nucleotide sequence ID" value="NZ_BMQD01000010.1"/>
</dbReference>
<comment type="caution">
    <text evidence="1">The sequence shown here is derived from an EMBL/GenBank/DDBJ whole genome shotgun (WGS) entry which is preliminary data.</text>
</comment>
<dbReference type="AlphaFoldDB" id="A0AA37F582"/>
<dbReference type="Gene3D" id="3.40.50.300">
    <property type="entry name" value="P-loop containing nucleotide triphosphate hydrolases"/>
    <property type="match status" value="1"/>
</dbReference>
<reference evidence="1" key="2">
    <citation type="submission" date="2022-09" db="EMBL/GenBank/DDBJ databases">
        <authorList>
            <person name="Sun Q."/>
            <person name="Ohkuma M."/>
        </authorList>
    </citation>
    <scope>NUCLEOTIDE SEQUENCE</scope>
    <source>
        <strain evidence="1">JCM 3093</strain>
    </source>
</reference>
<reference evidence="1" key="1">
    <citation type="journal article" date="2014" name="Int. J. Syst. Evol. Microbiol.">
        <title>Complete genome sequence of Corynebacterium casei LMG S-19264T (=DSM 44701T), isolated from a smear-ripened cheese.</title>
        <authorList>
            <consortium name="US DOE Joint Genome Institute (JGI-PGF)"/>
            <person name="Walter F."/>
            <person name="Albersmeier A."/>
            <person name="Kalinowski J."/>
            <person name="Ruckert C."/>
        </authorList>
    </citation>
    <scope>NUCLEOTIDE SEQUENCE</scope>
    <source>
        <strain evidence="1">JCM 3093</strain>
    </source>
</reference>
<proteinExistence type="predicted"/>
<sequence>MAMIEKPADVFGRTHEWDDLVRFACDDSPGLRIGVVRGRRRHGKSFLLEHLCRAVDGTYTLALRQSRTMALNRFADSLSSALGYRIGRFDDWVHALDTAVDSLTRSEGSAPPLLVLDEFPYLSAHSPELPTAVQALYDQRGPSTGHPPFKLILCGSALSVMSTLLSGDQALRGRAVLDLKIGPFRHRDAAAFWDSEPETALLIDAVIGGAPGYRDVIGAPPRSGAFGEWLETSLLNPSHILFAEPDYLLAEDPRIGDRAVYHSIWEAVSSGAATPTQIGGLIGMDAKSLGYHLKIMRDGGFIRHDQDILLQRKPVITVADPAVRFHHLIVRPNLLDLEMRNSRLVWEHSAETFSSKILGPHFEEIAREWVRWHGREAGLEDIGQVGTTEVACREHRGHEVDVVALSRRSMARAKGAGISLLGEAKCTNRPRGVSDLARLEHIRDLLVSHGWDARDARFALFSRSGFTDDLKAAADPRSLLIDLPELYGKAS</sequence>
<accession>A0AA37F582</accession>
<protein>
    <submittedName>
        <fullName evidence="1">ATPase</fullName>
    </submittedName>
</protein>
<dbReference type="PANTHER" id="PTHR34704">
    <property type="entry name" value="ATPASE"/>
    <property type="match status" value="1"/>
</dbReference>